<dbReference type="InterPro" id="IPR036770">
    <property type="entry name" value="Ankyrin_rpt-contain_sf"/>
</dbReference>
<reference evidence="2 3" key="1">
    <citation type="submission" date="2024-01" db="EMBL/GenBank/DDBJ databases">
        <title>The genomes of 5 underutilized Papilionoideae crops provide insights into root nodulation and disease resistanc.</title>
        <authorList>
            <person name="Jiang F."/>
        </authorList>
    </citation>
    <scope>NUCLEOTIDE SEQUENCE [LARGE SCALE GENOMIC DNA]</scope>
    <source>
        <strain evidence="2">JINMINGXINNONG_FW02</strain>
        <tissue evidence="2">Leaves</tissue>
    </source>
</reference>
<name>A0AAN9RSJ2_PHACN</name>
<dbReference type="Pfam" id="PF13606">
    <property type="entry name" value="Ank_3"/>
    <property type="match status" value="1"/>
</dbReference>
<accession>A0AAN9RSJ2</accession>
<dbReference type="Proteomes" id="UP001374584">
    <property type="component" value="Unassembled WGS sequence"/>
</dbReference>
<comment type="caution">
    <text evidence="2">The sequence shown here is derived from an EMBL/GenBank/DDBJ whole genome shotgun (WGS) entry which is preliminary data.</text>
</comment>
<dbReference type="Gene3D" id="1.25.40.20">
    <property type="entry name" value="Ankyrin repeat-containing domain"/>
    <property type="match status" value="1"/>
</dbReference>
<gene>
    <name evidence="2" type="ORF">VNO80_01256</name>
</gene>
<dbReference type="InterPro" id="IPR002110">
    <property type="entry name" value="Ankyrin_rpt"/>
</dbReference>
<dbReference type="EMBL" id="JAYMYR010000001">
    <property type="protein sequence ID" value="KAK7382405.1"/>
    <property type="molecule type" value="Genomic_DNA"/>
</dbReference>
<dbReference type="GO" id="GO:0005886">
    <property type="term" value="C:plasma membrane"/>
    <property type="evidence" value="ECO:0007669"/>
    <property type="project" value="UniProtKB-SubCell"/>
</dbReference>
<evidence type="ECO:0000313" key="3">
    <source>
        <dbReference type="Proteomes" id="UP001374584"/>
    </source>
</evidence>
<evidence type="ECO:0000313" key="2">
    <source>
        <dbReference type="EMBL" id="KAK7382405.1"/>
    </source>
</evidence>
<comment type="subcellular location">
    <subcellularLocation>
        <location evidence="1">Cell membrane</location>
        <topology evidence="1">Peripheral membrane protein</topology>
        <orientation evidence="1">Cytoplasmic side</orientation>
    </subcellularLocation>
</comment>
<organism evidence="2 3">
    <name type="scientific">Phaseolus coccineus</name>
    <name type="common">Scarlet runner bean</name>
    <name type="synonym">Phaseolus multiflorus</name>
    <dbReference type="NCBI Taxonomy" id="3886"/>
    <lineage>
        <taxon>Eukaryota</taxon>
        <taxon>Viridiplantae</taxon>
        <taxon>Streptophyta</taxon>
        <taxon>Embryophyta</taxon>
        <taxon>Tracheophyta</taxon>
        <taxon>Spermatophyta</taxon>
        <taxon>Magnoliopsida</taxon>
        <taxon>eudicotyledons</taxon>
        <taxon>Gunneridae</taxon>
        <taxon>Pentapetalae</taxon>
        <taxon>rosids</taxon>
        <taxon>fabids</taxon>
        <taxon>Fabales</taxon>
        <taxon>Fabaceae</taxon>
        <taxon>Papilionoideae</taxon>
        <taxon>50 kb inversion clade</taxon>
        <taxon>NPAAA clade</taxon>
        <taxon>indigoferoid/millettioid clade</taxon>
        <taxon>Phaseoleae</taxon>
        <taxon>Phaseolus</taxon>
    </lineage>
</organism>
<evidence type="ECO:0000256" key="1">
    <source>
        <dbReference type="ARBA" id="ARBA00004413"/>
    </source>
</evidence>
<sequence>MSSITNTIIAFQLCKRKLFTKEEKLLLNKQVRDLATATSDKWLPMHTLAACGEFDLLDALLKHNVDINARIRYFELFCPH</sequence>
<proteinExistence type="predicted"/>
<keyword evidence="3" id="KW-1185">Reference proteome</keyword>
<dbReference type="SUPFAM" id="SSF48403">
    <property type="entry name" value="Ankyrin repeat"/>
    <property type="match status" value="1"/>
</dbReference>
<protein>
    <submittedName>
        <fullName evidence="2">Uncharacterized protein</fullName>
    </submittedName>
</protein>
<dbReference type="AlphaFoldDB" id="A0AAN9RSJ2"/>